<protein>
    <submittedName>
        <fullName evidence="1">Uncharacterized protein</fullName>
    </submittedName>
</protein>
<accession>A0A5C3NPD7</accession>
<keyword evidence="2" id="KW-1185">Reference proteome</keyword>
<gene>
    <name evidence="1" type="ORF">K466DRAFT_607248</name>
</gene>
<dbReference type="EMBL" id="ML212746">
    <property type="protein sequence ID" value="TFK78168.1"/>
    <property type="molecule type" value="Genomic_DNA"/>
</dbReference>
<dbReference type="Proteomes" id="UP000308197">
    <property type="component" value="Unassembled WGS sequence"/>
</dbReference>
<name>A0A5C3NPD7_9APHY</name>
<dbReference type="InParanoid" id="A0A5C3NPD7"/>
<dbReference type="AlphaFoldDB" id="A0A5C3NPD7"/>
<dbReference type="STRING" id="1314778.A0A5C3NPD7"/>
<evidence type="ECO:0000313" key="2">
    <source>
        <dbReference type="Proteomes" id="UP000308197"/>
    </source>
</evidence>
<organism evidence="1 2">
    <name type="scientific">Polyporus arcularius HHB13444</name>
    <dbReference type="NCBI Taxonomy" id="1314778"/>
    <lineage>
        <taxon>Eukaryota</taxon>
        <taxon>Fungi</taxon>
        <taxon>Dikarya</taxon>
        <taxon>Basidiomycota</taxon>
        <taxon>Agaricomycotina</taxon>
        <taxon>Agaricomycetes</taxon>
        <taxon>Polyporales</taxon>
        <taxon>Polyporaceae</taxon>
        <taxon>Polyporus</taxon>
    </lineage>
</organism>
<proteinExistence type="predicted"/>
<sequence length="67" mass="6880">MYLVDPSALSPDLWAMMRSAMQLLQHGILCLTAFSASANVLANGAQAGVQGVSAQYLLGLGIGDITG</sequence>
<evidence type="ECO:0000313" key="1">
    <source>
        <dbReference type="EMBL" id="TFK78168.1"/>
    </source>
</evidence>
<reference evidence="1 2" key="1">
    <citation type="journal article" date="2019" name="Nat. Ecol. Evol.">
        <title>Megaphylogeny resolves global patterns of mushroom evolution.</title>
        <authorList>
            <person name="Varga T."/>
            <person name="Krizsan K."/>
            <person name="Foldi C."/>
            <person name="Dima B."/>
            <person name="Sanchez-Garcia M."/>
            <person name="Sanchez-Ramirez S."/>
            <person name="Szollosi G.J."/>
            <person name="Szarkandi J.G."/>
            <person name="Papp V."/>
            <person name="Albert L."/>
            <person name="Andreopoulos W."/>
            <person name="Angelini C."/>
            <person name="Antonin V."/>
            <person name="Barry K.W."/>
            <person name="Bougher N.L."/>
            <person name="Buchanan P."/>
            <person name="Buyck B."/>
            <person name="Bense V."/>
            <person name="Catcheside P."/>
            <person name="Chovatia M."/>
            <person name="Cooper J."/>
            <person name="Damon W."/>
            <person name="Desjardin D."/>
            <person name="Finy P."/>
            <person name="Geml J."/>
            <person name="Haridas S."/>
            <person name="Hughes K."/>
            <person name="Justo A."/>
            <person name="Karasinski D."/>
            <person name="Kautmanova I."/>
            <person name="Kiss B."/>
            <person name="Kocsube S."/>
            <person name="Kotiranta H."/>
            <person name="LaButti K.M."/>
            <person name="Lechner B.E."/>
            <person name="Liimatainen K."/>
            <person name="Lipzen A."/>
            <person name="Lukacs Z."/>
            <person name="Mihaltcheva S."/>
            <person name="Morgado L.N."/>
            <person name="Niskanen T."/>
            <person name="Noordeloos M.E."/>
            <person name="Ohm R.A."/>
            <person name="Ortiz-Santana B."/>
            <person name="Ovrebo C."/>
            <person name="Racz N."/>
            <person name="Riley R."/>
            <person name="Savchenko A."/>
            <person name="Shiryaev A."/>
            <person name="Soop K."/>
            <person name="Spirin V."/>
            <person name="Szebenyi C."/>
            <person name="Tomsovsky M."/>
            <person name="Tulloss R.E."/>
            <person name="Uehling J."/>
            <person name="Grigoriev I.V."/>
            <person name="Vagvolgyi C."/>
            <person name="Papp T."/>
            <person name="Martin F.M."/>
            <person name="Miettinen O."/>
            <person name="Hibbett D.S."/>
            <person name="Nagy L.G."/>
        </authorList>
    </citation>
    <scope>NUCLEOTIDE SEQUENCE [LARGE SCALE GENOMIC DNA]</scope>
    <source>
        <strain evidence="1 2">HHB13444</strain>
    </source>
</reference>